<organism evidence="2 3">
    <name type="scientific">Parasponia andersonii</name>
    <name type="common">Sponia andersonii</name>
    <dbReference type="NCBI Taxonomy" id="3476"/>
    <lineage>
        <taxon>Eukaryota</taxon>
        <taxon>Viridiplantae</taxon>
        <taxon>Streptophyta</taxon>
        <taxon>Embryophyta</taxon>
        <taxon>Tracheophyta</taxon>
        <taxon>Spermatophyta</taxon>
        <taxon>Magnoliopsida</taxon>
        <taxon>eudicotyledons</taxon>
        <taxon>Gunneridae</taxon>
        <taxon>Pentapetalae</taxon>
        <taxon>rosids</taxon>
        <taxon>fabids</taxon>
        <taxon>Rosales</taxon>
        <taxon>Cannabaceae</taxon>
        <taxon>Parasponia</taxon>
    </lineage>
</organism>
<name>A0A2P5BF39_PARAD</name>
<gene>
    <name evidence="2" type="ORF">PanWU01x14_244910</name>
</gene>
<evidence type="ECO:0000313" key="3">
    <source>
        <dbReference type="Proteomes" id="UP000237105"/>
    </source>
</evidence>
<dbReference type="AlphaFoldDB" id="A0A2P5BF39"/>
<dbReference type="EMBL" id="JXTB01000295">
    <property type="protein sequence ID" value="PON47407.1"/>
    <property type="molecule type" value="Genomic_DNA"/>
</dbReference>
<comment type="caution">
    <text evidence="2">The sequence shown here is derived from an EMBL/GenBank/DDBJ whole genome shotgun (WGS) entry which is preliminary data.</text>
</comment>
<proteinExistence type="predicted"/>
<keyword evidence="3" id="KW-1185">Reference proteome</keyword>
<evidence type="ECO:0000313" key="2">
    <source>
        <dbReference type="EMBL" id="PON47407.1"/>
    </source>
</evidence>
<accession>A0A2P5BF39</accession>
<evidence type="ECO:0000256" key="1">
    <source>
        <dbReference type="SAM" id="MobiDB-lite"/>
    </source>
</evidence>
<sequence length="115" mass="13418">MSNNKDRNNSSDTSGVGDPKLLMEALIGEMRRVMRATIKYVHERMDRIENSHVEQPQIAPNMRGRGRFQHREVRAEDEEYYRDTFSDEDDQDSIVGNKRNVGQFRGARNQEDIFG</sequence>
<protein>
    <submittedName>
        <fullName evidence="2">Uncharacterized protein</fullName>
    </submittedName>
</protein>
<feature type="region of interest" description="Disordered" evidence="1">
    <location>
        <begin position="75"/>
        <end position="115"/>
    </location>
</feature>
<dbReference type="Proteomes" id="UP000237105">
    <property type="component" value="Unassembled WGS sequence"/>
</dbReference>
<feature type="compositionally biased region" description="Acidic residues" evidence="1">
    <location>
        <begin position="75"/>
        <end position="92"/>
    </location>
</feature>
<reference evidence="3" key="1">
    <citation type="submission" date="2016-06" db="EMBL/GenBank/DDBJ databases">
        <title>Parallel loss of symbiosis genes in relatives of nitrogen-fixing non-legume Parasponia.</title>
        <authorList>
            <person name="Van Velzen R."/>
            <person name="Holmer R."/>
            <person name="Bu F."/>
            <person name="Rutten L."/>
            <person name="Van Zeijl A."/>
            <person name="Liu W."/>
            <person name="Santuari L."/>
            <person name="Cao Q."/>
            <person name="Sharma T."/>
            <person name="Shen D."/>
            <person name="Roswanjaya Y."/>
            <person name="Wardhani T."/>
            <person name="Kalhor M.S."/>
            <person name="Jansen J."/>
            <person name="Van den Hoogen J."/>
            <person name="Gungor B."/>
            <person name="Hartog M."/>
            <person name="Hontelez J."/>
            <person name="Verver J."/>
            <person name="Yang W.-C."/>
            <person name="Schijlen E."/>
            <person name="Repin R."/>
            <person name="Schilthuizen M."/>
            <person name="Schranz E."/>
            <person name="Heidstra R."/>
            <person name="Miyata K."/>
            <person name="Fedorova E."/>
            <person name="Kohlen W."/>
            <person name="Bisseling T."/>
            <person name="Smit S."/>
            <person name="Geurts R."/>
        </authorList>
    </citation>
    <scope>NUCLEOTIDE SEQUENCE [LARGE SCALE GENOMIC DNA]</scope>
    <source>
        <strain evidence="3">cv. WU1-14</strain>
    </source>
</reference>
<dbReference type="OrthoDB" id="1702039at2759"/>